<accession>A0A3P7WEU8</accession>
<organism evidence="1 2">
    <name type="scientific">Rodentolepis nana</name>
    <name type="common">Dwarf tapeworm</name>
    <name type="synonym">Hymenolepis nana</name>
    <dbReference type="NCBI Taxonomy" id="102285"/>
    <lineage>
        <taxon>Eukaryota</taxon>
        <taxon>Metazoa</taxon>
        <taxon>Spiralia</taxon>
        <taxon>Lophotrochozoa</taxon>
        <taxon>Platyhelminthes</taxon>
        <taxon>Cestoda</taxon>
        <taxon>Eucestoda</taxon>
        <taxon>Cyclophyllidea</taxon>
        <taxon>Hymenolepididae</taxon>
        <taxon>Rodentolepis</taxon>
    </lineage>
</organism>
<evidence type="ECO:0000313" key="1">
    <source>
        <dbReference type="EMBL" id="VDO15762.1"/>
    </source>
</evidence>
<dbReference type="AlphaFoldDB" id="A0A3P7WEU8"/>
<evidence type="ECO:0000313" key="2">
    <source>
        <dbReference type="Proteomes" id="UP000278807"/>
    </source>
</evidence>
<keyword evidence="2" id="KW-1185">Reference proteome</keyword>
<proteinExistence type="predicted"/>
<dbReference type="Proteomes" id="UP000278807">
    <property type="component" value="Unassembled WGS sequence"/>
</dbReference>
<gene>
    <name evidence="1" type="ORF">HNAJ_LOCUS13382</name>
</gene>
<name>A0A3P7WEU8_RODNA</name>
<dbReference type="EMBL" id="UZAE01015354">
    <property type="protein sequence ID" value="VDO15762.1"/>
    <property type="molecule type" value="Genomic_DNA"/>
</dbReference>
<reference evidence="1 2" key="1">
    <citation type="submission" date="2018-11" db="EMBL/GenBank/DDBJ databases">
        <authorList>
            <consortium name="Pathogen Informatics"/>
        </authorList>
    </citation>
    <scope>NUCLEOTIDE SEQUENCE [LARGE SCALE GENOMIC DNA]</scope>
</reference>
<protein>
    <submittedName>
        <fullName evidence="1">Uncharacterized protein</fullName>
    </submittedName>
</protein>
<sequence>MIRNMIILKPFAAFSLAIKLFKSIHSGNSPGGSIIRPKYLAIDNPPSSEAICSIKVLQVIR</sequence>